<feature type="compositionally biased region" description="Polar residues" evidence="11">
    <location>
        <begin position="1"/>
        <end position="32"/>
    </location>
</feature>
<dbReference type="FunFam" id="3.30.160.60:FF:000130">
    <property type="entry name" value="Spalt-like transcription factor 4"/>
    <property type="match status" value="1"/>
</dbReference>
<dbReference type="PROSITE" id="PS50157">
    <property type="entry name" value="ZINC_FINGER_C2H2_2"/>
    <property type="match status" value="2"/>
</dbReference>
<keyword evidence="7" id="KW-0804">Transcription</keyword>
<organism evidence="13">
    <name type="scientific">Oppiella nova</name>
    <dbReference type="NCBI Taxonomy" id="334625"/>
    <lineage>
        <taxon>Eukaryota</taxon>
        <taxon>Metazoa</taxon>
        <taxon>Ecdysozoa</taxon>
        <taxon>Arthropoda</taxon>
        <taxon>Chelicerata</taxon>
        <taxon>Arachnida</taxon>
        <taxon>Acari</taxon>
        <taxon>Acariformes</taxon>
        <taxon>Sarcoptiformes</taxon>
        <taxon>Oribatida</taxon>
        <taxon>Brachypylina</taxon>
        <taxon>Oppioidea</taxon>
        <taxon>Oppiidae</taxon>
        <taxon>Oppiella</taxon>
    </lineage>
</organism>
<feature type="compositionally biased region" description="Low complexity" evidence="11">
    <location>
        <begin position="33"/>
        <end position="56"/>
    </location>
</feature>
<dbReference type="SMART" id="SM00355">
    <property type="entry name" value="ZnF_C2H2"/>
    <property type="match status" value="2"/>
</dbReference>
<dbReference type="Gene3D" id="3.30.160.60">
    <property type="entry name" value="Classic Zinc Finger"/>
    <property type="match status" value="2"/>
</dbReference>
<proteinExistence type="inferred from homology"/>
<dbReference type="Proteomes" id="UP000728032">
    <property type="component" value="Unassembled WGS sequence"/>
</dbReference>
<evidence type="ECO:0000256" key="2">
    <source>
        <dbReference type="ARBA" id="ARBA00022723"/>
    </source>
</evidence>
<feature type="domain" description="C2H2-type" evidence="12">
    <location>
        <begin position="104"/>
        <end position="126"/>
    </location>
</feature>
<dbReference type="OrthoDB" id="6511534at2759"/>
<reference evidence="13" key="1">
    <citation type="submission" date="2020-11" db="EMBL/GenBank/DDBJ databases">
        <authorList>
            <person name="Tran Van P."/>
        </authorList>
    </citation>
    <scope>NUCLEOTIDE SEQUENCE</scope>
</reference>
<feature type="region of interest" description="Disordered" evidence="11">
    <location>
        <begin position="1"/>
        <end position="72"/>
    </location>
</feature>
<keyword evidence="8" id="KW-0539">Nucleus</keyword>
<evidence type="ECO:0000256" key="5">
    <source>
        <dbReference type="ARBA" id="ARBA00022833"/>
    </source>
</evidence>
<keyword evidence="4 10" id="KW-0863">Zinc-finger</keyword>
<keyword evidence="3" id="KW-0677">Repeat</keyword>
<evidence type="ECO:0000256" key="9">
    <source>
        <dbReference type="ARBA" id="ARBA00038474"/>
    </source>
</evidence>
<comment type="subcellular location">
    <subcellularLocation>
        <location evidence="1">Nucleus</location>
    </subcellularLocation>
</comment>
<dbReference type="PANTHER" id="PTHR23233">
    <property type="entry name" value="SAL-LIKE PROTEIN"/>
    <property type="match status" value="1"/>
</dbReference>
<dbReference type="InterPro" id="IPR036236">
    <property type="entry name" value="Znf_C2H2_sf"/>
</dbReference>
<sequence length="170" mass="18246">MNNQPSASNPGSNTSDTSPAANNGNNTPIANMSTNSNNSSGTSNSPTPNGNGTSNSSEKRSSPIDQSLSSKYNPKHVCRVCNKPFSSGSALQIHMRTHTGDKPFKCQICGRAFTTKGNLKVHMGTHMWSNGSSRRGRRMSIDLPNLHISPPKQLEFGSRTGTEILMAHFN</sequence>
<keyword evidence="6" id="KW-0805">Transcription regulation</keyword>
<dbReference type="EMBL" id="CAJPVJ010014545">
    <property type="protein sequence ID" value="CAG2175412.1"/>
    <property type="molecule type" value="Genomic_DNA"/>
</dbReference>
<dbReference type="SUPFAM" id="SSF57667">
    <property type="entry name" value="beta-beta-alpha zinc fingers"/>
    <property type="match status" value="1"/>
</dbReference>
<evidence type="ECO:0000256" key="1">
    <source>
        <dbReference type="ARBA" id="ARBA00004123"/>
    </source>
</evidence>
<dbReference type="EMBL" id="OC929370">
    <property type="protein sequence ID" value="CAD7658226.1"/>
    <property type="molecule type" value="Genomic_DNA"/>
</dbReference>
<evidence type="ECO:0000256" key="6">
    <source>
        <dbReference type="ARBA" id="ARBA00023015"/>
    </source>
</evidence>
<dbReference type="GO" id="GO:0000978">
    <property type="term" value="F:RNA polymerase II cis-regulatory region sequence-specific DNA binding"/>
    <property type="evidence" value="ECO:0007669"/>
    <property type="project" value="TreeGrafter"/>
</dbReference>
<evidence type="ECO:0000256" key="3">
    <source>
        <dbReference type="ARBA" id="ARBA00022737"/>
    </source>
</evidence>
<feature type="domain" description="C2H2-type" evidence="12">
    <location>
        <begin position="76"/>
        <end position="103"/>
    </location>
</feature>
<dbReference type="FunFam" id="3.30.160.60:FF:001818">
    <property type="entry name" value="GDNF-inducible zinc finger protein 1 isoform X1"/>
    <property type="match status" value="1"/>
</dbReference>
<evidence type="ECO:0000256" key="11">
    <source>
        <dbReference type="SAM" id="MobiDB-lite"/>
    </source>
</evidence>
<evidence type="ECO:0000313" key="13">
    <source>
        <dbReference type="EMBL" id="CAD7658226.1"/>
    </source>
</evidence>
<keyword evidence="5" id="KW-0862">Zinc</keyword>
<evidence type="ECO:0000313" key="14">
    <source>
        <dbReference type="Proteomes" id="UP000728032"/>
    </source>
</evidence>
<evidence type="ECO:0000256" key="4">
    <source>
        <dbReference type="ARBA" id="ARBA00022771"/>
    </source>
</evidence>
<dbReference type="Pfam" id="PF00096">
    <property type="entry name" value="zf-C2H2"/>
    <property type="match status" value="2"/>
</dbReference>
<dbReference type="GO" id="GO:0000981">
    <property type="term" value="F:DNA-binding transcription factor activity, RNA polymerase II-specific"/>
    <property type="evidence" value="ECO:0007669"/>
    <property type="project" value="TreeGrafter"/>
</dbReference>
<dbReference type="AlphaFoldDB" id="A0A7R9MFG1"/>
<comment type="similarity">
    <text evidence="9">Belongs to the sal C2H2-type zinc-finger protein family.</text>
</comment>
<dbReference type="InterPro" id="IPR013087">
    <property type="entry name" value="Znf_C2H2_type"/>
</dbReference>
<dbReference type="PANTHER" id="PTHR23233:SF84">
    <property type="entry name" value="FI23031P1"/>
    <property type="match status" value="1"/>
</dbReference>
<keyword evidence="2" id="KW-0479">Metal-binding</keyword>
<name>A0A7R9MFG1_9ACAR</name>
<evidence type="ECO:0000256" key="8">
    <source>
        <dbReference type="ARBA" id="ARBA00023242"/>
    </source>
</evidence>
<dbReference type="GO" id="GO:0005634">
    <property type="term" value="C:nucleus"/>
    <property type="evidence" value="ECO:0007669"/>
    <property type="project" value="UniProtKB-SubCell"/>
</dbReference>
<evidence type="ECO:0000259" key="12">
    <source>
        <dbReference type="PROSITE" id="PS50157"/>
    </source>
</evidence>
<accession>A0A7R9MFG1</accession>
<evidence type="ECO:0000256" key="10">
    <source>
        <dbReference type="PROSITE-ProRule" id="PRU00042"/>
    </source>
</evidence>
<keyword evidence="14" id="KW-1185">Reference proteome</keyword>
<dbReference type="PROSITE" id="PS00028">
    <property type="entry name" value="ZINC_FINGER_C2H2_1"/>
    <property type="match status" value="2"/>
</dbReference>
<protein>
    <recommendedName>
        <fullName evidence="12">C2H2-type domain-containing protein</fullName>
    </recommendedName>
</protein>
<dbReference type="GO" id="GO:0008270">
    <property type="term" value="F:zinc ion binding"/>
    <property type="evidence" value="ECO:0007669"/>
    <property type="project" value="UniProtKB-KW"/>
</dbReference>
<gene>
    <name evidence="13" type="ORF">ONB1V03_LOCUS14849</name>
</gene>
<dbReference type="InterPro" id="IPR051565">
    <property type="entry name" value="Sal_C2H2-zinc-finger"/>
</dbReference>
<evidence type="ECO:0000256" key="7">
    <source>
        <dbReference type="ARBA" id="ARBA00023163"/>
    </source>
</evidence>
<feature type="compositionally biased region" description="Polar residues" evidence="11">
    <location>
        <begin position="63"/>
        <end position="72"/>
    </location>
</feature>